<dbReference type="Proteomes" id="UP000288096">
    <property type="component" value="Unassembled WGS sequence"/>
</dbReference>
<dbReference type="EC" id="5.1.3.14" evidence="3"/>
<feature type="domain" description="UDP-N-acetylglucosamine 2-epimerase" evidence="6">
    <location>
        <begin position="7"/>
        <end position="356"/>
    </location>
</feature>
<dbReference type="PANTHER" id="PTHR43174">
    <property type="entry name" value="UDP-N-ACETYLGLUCOSAMINE 2-EPIMERASE"/>
    <property type="match status" value="1"/>
</dbReference>
<dbReference type="SUPFAM" id="SSF53756">
    <property type="entry name" value="UDP-Glycosyltransferase/glycogen phosphorylase"/>
    <property type="match status" value="1"/>
</dbReference>
<gene>
    <name evidence="7" type="ORF">DENIS_3193</name>
</gene>
<dbReference type="NCBIfam" id="TIGR00236">
    <property type="entry name" value="wecB"/>
    <property type="match status" value="1"/>
</dbReference>
<feature type="region of interest" description="Disordered" evidence="5">
    <location>
        <begin position="361"/>
        <end position="380"/>
    </location>
</feature>
<dbReference type="CDD" id="cd03786">
    <property type="entry name" value="GTB_UDP-GlcNAc_2-Epimerase"/>
    <property type="match status" value="1"/>
</dbReference>
<dbReference type="PANTHER" id="PTHR43174:SF2">
    <property type="entry name" value="UDP-N-ACETYLGLUCOSAMINE 2-EPIMERASE"/>
    <property type="match status" value="1"/>
</dbReference>
<evidence type="ECO:0000256" key="4">
    <source>
        <dbReference type="RuleBase" id="RU003513"/>
    </source>
</evidence>
<keyword evidence="8" id="KW-1185">Reference proteome</keyword>
<dbReference type="GO" id="GO:0008761">
    <property type="term" value="F:UDP-N-acetylglucosamine 2-epimerase activity"/>
    <property type="evidence" value="ECO:0007669"/>
    <property type="project" value="UniProtKB-EC"/>
</dbReference>
<organism evidence="7 8">
    <name type="scientific">Desulfonema ishimotonii</name>
    <dbReference type="NCBI Taxonomy" id="45657"/>
    <lineage>
        <taxon>Bacteria</taxon>
        <taxon>Pseudomonadati</taxon>
        <taxon>Thermodesulfobacteriota</taxon>
        <taxon>Desulfobacteria</taxon>
        <taxon>Desulfobacterales</taxon>
        <taxon>Desulfococcaceae</taxon>
        <taxon>Desulfonema</taxon>
    </lineage>
</organism>
<evidence type="ECO:0000259" key="6">
    <source>
        <dbReference type="Pfam" id="PF02350"/>
    </source>
</evidence>
<dbReference type="AlphaFoldDB" id="A0A401FZ30"/>
<dbReference type="InterPro" id="IPR003331">
    <property type="entry name" value="UDP_GlcNAc_Epimerase_2_dom"/>
</dbReference>
<comment type="caution">
    <text evidence="7">The sequence shown here is derived from an EMBL/GenBank/DDBJ whole genome shotgun (WGS) entry which is preliminary data.</text>
</comment>
<reference evidence="8" key="1">
    <citation type="submission" date="2017-11" db="EMBL/GenBank/DDBJ databases">
        <authorList>
            <person name="Watanabe M."/>
            <person name="Kojima H."/>
        </authorList>
    </citation>
    <scope>NUCLEOTIDE SEQUENCE [LARGE SCALE GENOMIC DNA]</scope>
    <source>
        <strain evidence="8">Tokyo 01</strain>
    </source>
</reference>
<accession>A0A401FZ30</accession>
<keyword evidence="1 4" id="KW-0413">Isomerase</keyword>
<protein>
    <recommendedName>
        <fullName evidence="3">UDP-N-acetylglucosamine 2-epimerase (non-hydrolyzing)</fullName>
        <ecNumber evidence="3">5.1.3.14</ecNumber>
    </recommendedName>
</protein>
<dbReference type="EMBL" id="BEXT01000001">
    <property type="protein sequence ID" value="GBC62224.1"/>
    <property type="molecule type" value="Genomic_DNA"/>
</dbReference>
<name>A0A401FZ30_9BACT</name>
<evidence type="ECO:0000256" key="5">
    <source>
        <dbReference type="SAM" id="MobiDB-lite"/>
    </source>
</evidence>
<evidence type="ECO:0000256" key="3">
    <source>
        <dbReference type="ARBA" id="ARBA00038858"/>
    </source>
</evidence>
<proteinExistence type="inferred from homology"/>
<dbReference type="InterPro" id="IPR029767">
    <property type="entry name" value="WecB-like"/>
</dbReference>
<evidence type="ECO:0000313" key="8">
    <source>
        <dbReference type="Proteomes" id="UP000288096"/>
    </source>
</evidence>
<evidence type="ECO:0000256" key="2">
    <source>
        <dbReference type="ARBA" id="ARBA00038209"/>
    </source>
</evidence>
<reference evidence="8" key="2">
    <citation type="submission" date="2019-01" db="EMBL/GenBank/DDBJ databases">
        <title>Genome sequence of Desulfonema ishimotonii strain Tokyo 01.</title>
        <authorList>
            <person name="Fukui M."/>
        </authorList>
    </citation>
    <scope>NUCLEOTIDE SEQUENCE [LARGE SCALE GENOMIC DNA]</scope>
    <source>
        <strain evidence="8">Tokyo 01</strain>
    </source>
</reference>
<comment type="similarity">
    <text evidence="2 4">Belongs to the UDP-N-acetylglucosamine 2-epimerase family.</text>
</comment>
<sequence>MAPVILKLKADSRFLCHVCITAQHREMLDQVLKVFNIVPDCDLDLMQKNQTLSGLTSRAIEAIDGYLSKEKPDMVLVQGDTTTVFCAALSAFYHRIPLGHVEAGLRTGNMYSPWPEEANRVLASRLCSLHFAPTETNRQNLLKEGIASDKIFITGNTVIDALLLALEKVKNDSTEIPGLPPDICSGGNGQPMVLITGHRRESFGSGFESVCRAIAELAHRFPATRFVYPVHLNPNVREPVQRILGKAELKNVHLVGPLPYLPFVRLMNRSTFILTDSGGIQEEATGLGKPVLVMRDTTERSEALSAGTARLVGTDRRLIVESAAFLLENPTAHRDMSRTHNPYGNGDAADRILSAMHSFFSNTTGMNRPEPGPAAQVKRL</sequence>
<evidence type="ECO:0000256" key="1">
    <source>
        <dbReference type="ARBA" id="ARBA00023235"/>
    </source>
</evidence>
<evidence type="ECO:0000313" key="7">
    <source>
        <dbReference type="EMBL" id="GBC62224.1"/>
    </source>
</evidence>
<dbReference type="Pfam" id="PF02350">
    <property type="entry name" value="Epimerase_2"/>
    <property type="match status" value="1"/>
</dbReference>
<dbReference type="Gene3D" id="3.40.50.2000">
    <property type="entry name" value="Glycogen Phosphorylase B"/>
    <property type="match status" value="2"/>
</dbReference>